<dbReference type="Proteomes" id="UP000736672">
    <property type="component" value="Unassembled WGS sequence"/>
</dbReference>
<comment type="similarity">
    <text evidence="1">Belongs to the short-chain dehydrogenases/reductases (SDR) family.</text>
</comment>
<dbReference type="Gene3D" id="3.40.50.720">
    <property type="entry name" value="NAD(P)-binding Rossmann-like Domain"/>
    <property type="match status" value="1"/>
</dbReference>
<dbReference type="GO" id="GO:0016491">
    <property type="term" value="F:oxidoreductase activity"/>
    <property type="evidence" value="ECO:0007669"/>
    <property type="project" value="UniProtKB-KW"/>
</dbReference>
<accession>A0A9P9KN89</accession>
<sequence>MEGKLNGKVAVVTGASSGMGRAIAIALAGEGAKIVLCDLQEKANAKGYESDVDKTTGDIIAARGGDSIFLQTDIASSAAVQETFSRALEKFGRIDILINCAGYWAPFCSFADESEELWAKMAAVNTLGTARMSRSAIRQFLQQEVDEKWGSRGRIVNISSCASVTGFPGEVAYSATKASVDHMTRAGALDHAKDSININCVAPGVVATGMARGNLENSTIHQTMVKATPWPRLGTVDDIAAAVLFLCLPQSQWITGQILPVDGGMTIGVSA</sequence>
<evidence type="ECO:0000256" key="3">
    <source>
        <dbReference type="ARBA" id="ARBA00023002"/>
    </source>
</evidence>
<reference evidence="4" key="1">
    <citation type="journal article" date="2021" name="Nat. Commun.">
        <title>Genetic determinants of endophytism in the Arabidopsis root mycobiome.</title>
        <authorList>
            <person name="Mesny F."/>
            <person name="Miyauchi S."/>
            <person name="Thiergart T."/>
            <person name="Pickel B."/>
            <person name="Atanasova L."/>
            <person name="Karlsson M."/>
            <person name="Huettel B."/>
            <person name="Barry K.W."/>
            <person name="Haridas S."/>
            <person name="Chen C."/>
            <person name="Bauer D."/>
            <person name="Andreopoulos W."/>
            <person name="Pangilinan J."/>
            <person name="LaButti K."/>
            <person name="Riley R."/>
            <person name="Lipzen A."/>
            <person name="Clum A."/>
            <person name="Drula E."/>
            <person name="Henrissat B."/>
            <person name="Kohler A."/>
            <person name="Grigoriev I.V."/>
            <person name="Martin F.M."/>
            <person name="Hacquard S."/>
        </authorList>
    </citation>
    <scope>NUCLEOTIDE SEQUENCE</scope>
    <source>
        <strain evidence="4">FSSC 5 MPI-SDFR-AT-0091</strain>
    </source>
</reference>
<dbReference type="AlphaFoldDB" id="A0A9P9KN89"/>
<dbReference type="InterPro" id="IPR002347">
    <property type="entry name" value="SDR_fam"/>
</dbReference>
<dbReference type="OrthoDB" id="47007at2759"/>
<evidence type="ECO:0000313" key="4">
    <source>
        <dbReference type="EMBL" id="KAH7264566.1"/>
    </source>
</evidence>
<protein>
    <submittedName>
        <fullName evidence="4">Uncharacterized protein</fullName>
    </submittedName>
</protein>
<dbReference type="CDD" id="cd05233">
    <property type="entry name" value="SDR_c"/>
    <property type="match status" value="1"/>
</dbReference>
<dbReference type="SUPFAM" id="SSF51735">
    <property type="entry name" value="NAD(P)-binding Rossmann-fold domains"/>
    <property type="match status" value="1"/>
</dbReference>
<dbReference type="PANTHER" id="PTHR24321">
    <property type="entry name" value="DEHYDROGENASES, SHORT CHAIN"/>
    <property type="match status" value="1"/>
</dbReference>
<dbReference type="InterPro" id="IPR036291">
    <property type="entry name" value="NAD(P)-bd_dom_sf"/>
</dbReference>
<evidence type="ECO:0000313" key="5">
    <source>
        <dbReference type="Proteomes" id="UP000736672"/>
    </source>
</evidence>
<proteinExistence type="inferred from homology"/>
<dbReference type="PRINTS" id="PR00081">
    <property type="entry name" value="GDHRDH"/>
</dbReference>
<organism evidence="4 5">
    <name type="scientific">Fusarium solani</name>
    <name type="common">Filamentous fungus</name>
    <dbReference type="NCBI Taxonomy" id="169388"/>
    <lineage>
        <taxon>Eukaryota</taxon>
        <taxon>Fungi</taxon>
        <taxon>Dikarya</taxon>
        <taxon>Ascomycota</taxon>
        <taxon>Pezizomycotina</taxon>
        <taxon>Sordariomycetes</taxon>
        <taxon>Hypocreomycetidae</taxon>
        <taxon>Hypocreales</taxon>
        <taxon>Nectriaceae</taxon>
        <taxon>Fusarium</taxon>
        <taxon>Fusarium solani species complex</taxon>
    </lineage>
</organism>
<evidence type="ECO:0000256" key="1">
    <source>
        <dbReference type="ARBA" id="ARBA00006484"/>
    </source>
</evidence>
<gene>
    <name evidence="4" type="ORF">B0J15DRAFT_524665</name>
</gene>
<keyword evidence="5" id="KW-1185">Reference proteome</keyword>
<dbReference type="EMBL" id="JAGTJS010000007">
    <property type="protein sequence ID" value="KAH7264566.1"/>
    <property type="molecule type" value="Genomic_DNA"/>
</dbReference>
<keyword evidence="3" id="KW-0560">Oxidoreductase</keyword>
<dbReference type="InterPro" id="IPR020904">
    <property type="entry name" value="Sc_DH/Rdtase_CS"/>
</dbReference>
<name>A0A9P9KN89_FUSSL</name>
<dbReference type="PROSITE" id="PS00061">
    <property type="entry name" value="ADH_SHORT"/>
    <property type="match status" value="1"/>
</dbReference>
<evidence type="ECO:0000256" key="2">
    <source>
        <dbReference type="ARBA" id="ARBA00022857"/>
    </source>
</evidence>
<dbReference type="PANTHER" id="PTHR24321:SF8">
    <property type="entry name" value="ESTRADIOL 17-BETA-DEHYDROGENASE 8-RELATED"/>
    <property type="match status" value="1"/>
</dbReference>
<keyword evidence="2" id="KW-0521">NADP</keyword>
<comment type="caution">
    <text evidence="4">The sequence shown here is derived from an EMBL/GenBank/DDBJ whole genome shotgun (WGS) entry which is preliminary data.</text>
</comment>
<dbReference type="FunFam" id="3.40.50.720:FF:000084">
    <property type="entry name" value="Short-chain dehydrogenase reductase"/>
    <property type="match status" value="1"/>
</dbReference>
<dbReference type="PRINTS" id="PR00080">
    <property type="entry name" value="SDRFAMILY"/>
</dbReference>
<dbReference type="Pfam" id="PF13561">
    <property type="entry name" value="adh_short_C2"/>
    <property type="match status" value="1"/>
</dbReference>